<evidence type="ECO:0000259" key="1">
    <source>
        <dbReference type="SMART" id="SM00651"/>
    </source>
</evidence>
<evidence type="ECO:0000313" key="2">
    <source>
        <dbReference type="Proteomes" id="UP000695000"/>
    </source>
</evidence>
<evidence type="ECO:0000313" key="3">
    <source>
        <dbReference type="RefSeq" id="XP_017768190.1"/>
    </source>
</evidence>
<protein>
    <submittedName>
        <fullName evidence="3">U7 snRNA-associated Sm-like protein LSm10</fullName>
    </submittedName>
</protein>
<dbReference type="CDD" id="cd01733">
    <property type="entry name" value="LSm10"/>
    <property type="match status" value="1"/>
</dbReference>
<feature type="domain" description="Sm" evidence="1">
    <location>
        <begin position="20"/>
        <end position="85"/>
    </location>
</feature>
<dbReference type="PANTHER" id="PTHR21196">
    <property type="entry name" value="U7 SNRNA-ASSOCIATED SM-LIKE PROTEIN LSM10"/>
    <property type="match status" value="1"/>
</dbReference>
<organism evidence="2 3">
    <name type="scientific">Nicrophorus vespilloides</name>
    <name type="common">Boreal carrion beetle</name>
    <dbReference type="NCBI Taxonomy" id="110193"/>
    <lineage>
        <taxon>Eukaryota</taxon>
        <taxon>Metazoa</taxon>
        <taxon>Ecdysozoa</taxon>
        <taxon>Arthropoda</taxon>
        <taxon>Hexapoda</taxon>
        <taxon>Insecta</taxon>
        <taxon>Pterygota</taxon>
        <taxon>Neoptera</taxon>
        <taxon>Endopterygota</taxon>
        <taxon>Coleoptera</taxon>
        <taxon>Polyphaga</taxon>
        <taxon>Staphyliniformia</taxon>
        <taxon>Silphidae</taxon>
        <taxon>Nicrophorinae</taxon>
        <taxon>Nicrophorus</taxon>
    </lineage>
</organism>
<dbReference type="SUPFAM" id="SSF50182">
    <property type="entry name" value="Sm-like ribonucleoproteins"/>
    <property type="match status" value="1"/>
</dbReference>
<dbReference type="InterPro" id="IPR001163">
    <property type="entry name" value="Sm_dom_euk/arc"/>
</dbReference>
<dbReference type="GeneID" id="108556547"/>
<dbReference type="Gene3D" id="2.30.30.100">
    <property type="match status" value="1"/>
</dbReference>
<dbReference type="Proteomes" id="UP000695000">
    <property type="component" value="Unplaced"/>
</dbReference>
<accession>A0ABM1M0U0</accession>
<dbReference type="InterPro" id="IPR010920">
    <property type="entry name" value="LSM_dom_sf"/>
</dbReference>
<dbReference type="InterPro" id="IPR052840">
    <property type="entry name" value="U7_snRNA_Sm-like"/>
</dbReference>
<name>A0ABM1M0U0_NICVS</name>
<sequence length="135" mass="15626">MSNQIKDVKSIYLLHNSMACLLNALVGKYTVIDLRNESSVHGKVVEVDGYMNTELEDCTFQNARGELLPFETFFVRSRNIRYVHVPSDCTALDLLQEQLKPKLKKVRSEKKKLTFKMSRARKYQNQILTELAQKS</sequence>
<dbReference type="SMART" id="SM00651">
    <property type="entry name" value="Sm"/>
    <property type="match status" value="1"/>
</dbReference>
<gene>
    <name evidence="3" type="primary">LOC108556547</name>
</gene>
<dbReference type="RefSeq" id="XP_017768190.1">
    <property type="nucleotide sequence ID" value="XM_017912701.1"/>
</dbReference>
<dbReference type="Pfam" id="PF01423">
    <property type="entry name" value="LSM"/>
    <property type="match status" value="1"/>
</dbReference>
<reference evidence="3" key="1">
    <citation type="submission" date="2025-08" db="UniProtKB">
        <authorList>
            <consortium name="RefSeq"/>
        </authorList>
    </citation>
    <scope>IDENTIFICATION</scope>
    <source>
        <tissue evidence="3">Whole Larva</tissue>
    </source>
</reference>
<proteinExistence type="predicted"/>
<dbReference type="PANTHER" id="PTHR21196:SF1">
    <property type="entry name" value="U7 SNRNA-ASSOCIATED SM-LIKE PROTEIN LSM10"/>
    <property type="match status" value="1"/>
</dbReference>
<keyword evidence="2" id="KW-1185">Reference proteome</keyword>